<dbReference type="AlphaFoldDB" id="A0A3B0SNM7"/>
<dbReference type="Gene3D" id="3.50.50.60">
    <property type="entry name" value="FAD/NAD(P)-binding domain"/>
    <property type="match status" value="1"/>
</dbReference>
<dbReference type="InterPro" id="IPR032503">
    <property type="entry name" value="FAO_M"/>
</dbReference>
<comment type="similarity">
    <text evidence="1">Belongs to the GcvT family.</text>
</comment>
<dbReference type="Gene3D" id="3.30.9.10">
    <property type="entry name" value="D-Amino Acid Oxidase, subunit A, domain 2"/>
    <property type="match status" value="1"/>
</dbReference>
<protein>
    <submittedName>
        <fullName evidence="6">Sarcosine dehydrogenase</fullName>
        <ecNumber evidence="6">1.5.8.3</ecNumber>
    </submittedName>
</protein>
<gene>
    <name evidence="6" type="ORF">MNBD_ALPHA08-1169</name>
</gene>
<organism evidence="6">
    <name type="scientific">hydrothermal vent metagenome</name>
    <dbReference type="NCBI Taxonomy" id="652676"/>
    <lineage>
        <taxon>unclassified sequences</taxon>
        <taxon>metagenomes</taxon>
        <taxon>ecological metagenomes</taxon>
    </lineage>
</organism>
<dbReference type="InterPro" id="IPR013977">
    <property type="entry name" value="GcvT_C"/>
</dbReference>
<dbReference type="SUPFAM" id="SSF103025">
    <property type="entry name" value="Folate-binding domain"/>
    <property type="match status" value="1"/>
</dbReference>
<dbReference type="SUPFAM" id="SSF54373">
    <property type="entry name" value="FAD-linked reductases, C-terminal domain"/>
    <property type="match status" value="1"/>
</dbReference>
<dbReference type="InterPro" id="IPR006076">
    <property type="entry name" value="FAD-dep_OxRdtase"/>
</dbReference>
<dbReference type="InterPro" id="IPR027266">
    <property type="entry name" value="TrmE/GcvT-like"/>
</dbReference>
<feature type="domain" description="FAD dependent oxidoreductase central" evidence="5">
    <location>
        <begin position="369"/>
        <end position="423"/>
    </location>
</feature>
<dbReference type="Gene3D" id="3.30.1360.120">
    <property type="entry name" value="Probable tRNA modification gtpase trme, domain 1"/>
    <property type="match status" value="1"/>
</dbReference>
<dbReference type="Pfam" id="PF08669">
    <property type="entry name" value="GCV_T_C"/>
    <property type="match status" value="1"/>
</dbReference>
<evidence type="ECO:0000259" key="4">
    <source>
        <dbReference type="Pfam" id="PF08669"/>
    </source>
</evidence>
<dbReference type="SUPFAM" id="SSF101790">
    <property type="entry name" value="Aminomethyltransferase beta-barrel domain"/>
    <property type="match status" value="1"/>
</dbReference>
<dbReference type="Gene3D" id="3.30.70.1400">
    <property type="entry name" value="Aminomethyltransferase beta-barrel domains"/>
    <property type="match status" value="1"/>
</dbReference>
<dbReference type="InterPro" id="IPR028896">
    <property type="entry name" value="GcvT/YgfZ/DmdA"/>
</dbReference>
<reference evidence="6" key="1">
    <citation type="submission" date="2018-06" db="EMBL/GenBank/DDBJ databases">
        <authorList>
            <person name="Zhirakovskaya E."/>
        </authorList>
    </citation>
    <scope>NUCLEOTIDE SEQUENCE</scope>
</reference>
<name>A0A3B0SNM7_9ZZZZ</name>
<dbReference type="PANTHER" id="PTHR43757:SF2">
    <property type="entry name" value="AMINOMETHYLTRANSFERASE, MITOCHONDRIAL"/>
    <property type="match status" value="1"/>
</dbReference>
<dbReference type="InterPro" id="IPR029043">
    <property type="entry name" value="GcvT/YgfZ_C"/>
</dbReference>
<dbReference type="PANTHER" id="PTHR43757">
    <property type="entry name" value="AMINOMETHYLTRANSFERASE"/>
    <property type="match status" value="1"/>
</dbReference>
<dbReference type="EMBL" id="UOEC01000195">
    <property type="protein sequence ID" value="VAW02209.1"/>
    <property type="molecule type" value="Genomic_DNA"/>
</dbReference>
<evidence type="ECO:0000313" key="6">
    <source>
        <dbReference type="EMBL" id="VAW02209.1"/>
    </source>
</evidence>
<dbReference type="GO" id="GO:0008480">
    <property type="term" value="F:sarcosine dehydrogenase activity"/>
    <property type="evidence" value="ECO:0007669"/>
    <property type="project" value="UniProtKB-EC"/>
</dbReference>
<dbReference type="Pfam" id="PF01571">
    <property type="entry name" value="GCV_T"/>
    <property type="match status" value="1"/>
</dbReference>
<accession>A0A3B0SNM7</accession>
<dbReference type="GO" id="GO:0005739">
    <property type="term" value="C:mitochondrion"/>
    <property type="evidence" value="ECO:0007669"/>
    <property type="project" value="TreeGrafter"/>
</dbReference>
<dbReference type="InterPro" id="IPR036188">
    <property type="entry name" value="FAD/NAD-bd_sf"/>
</dbReference>
<dbReference type="EC" id="1.5.8.3" evidence="6"/>
<evidence type="ECO:0000256" key="1">
    <source>
        <dbReference type="ARBA" id="ARBA00008609"/>
    </source>
</evidence>
<dbReference type="Pfam" id="PF01266">
    <property type="entry name" value="DAO"/>
    <property type="match status" value="1"/>
</dbReference>
<evidence type="ECO:0000259" key="2">
    <source>
        <dbReference type="Pfam" id="PF01266"/>
    </source>
</evidence>
<dbReference type="Pfam" id="PF16350">
    <property type="entry name" value="FAO_M"/>
    <property type="match status" value="1"/>
</dbReference>
<feature type="domain" description="FAD dependent oxidoreductase" evidence="2">
    <location>
        <begin position="6"/>
        <end position="366"/>
    </location>
</feature>
<evidence type="ECO:0000259" key="5">
    <source>
        <dbReference type="Pfam" id="PF16350"/>
    </source>
</evidence>
<feature type="domain" description="GCVT N-terminal" evidence="3">
    <location>
        <begin position="425"/>
        <end position="700"/>
    </location>
</feature>
<sequence length="806" mass="87979">MRSHARVVIVGGGAMGVGLAYHLGLEGWGNDTVLLEKGELTSGSTWHAAGQCPHMIGSLSLAKIHLYGTRLYSSLEELTGHPVSWHQCGGIRLALTDTEIDWFHQVKGIAKLAGFEAEIIGPDEIKKYHPYLETFGVKAGFVTFTDGHVAPADSTMAMAAGARQNGVEIERRCLVKDIKKLDSGEWQVVTETGTINCQHVVNAAGSYADVVGGWSGINVPISNMLHHYLITEPIQELIDMERELPVVRDPYSHCYLREETDGILIGPYETSGAHLCFENGVPWDFESELVAPEVDRLMPWLEKATERLPLFGKAGLKNVISGAITHTPDGNFLLGPAGGVENYWMCCGAAIGIAQGAGAGKYLAQWMVHGDSDINMAEFDPRRFGDWATSEYTKIKSIEDYQAMYTCLAPDEQHPGGRPLRTSTLYDLLKDRGAQFEQVFGWERPSWYDASGTGENFTFRRSNAFEAVAKECRAVREKVALMDLSTFAKFDVSGKDALAFLNRICANNMPRKVGGVVLAHLLSDNGRIDGEVTVTRLADDQFYVLSGATAQIRDFDIMQQAVLPGEDVSVTDVTGQFGTLVLAGPMSRKVLEKVTTADLSKESFPWLTGRHMEVAGVGLRALRVSYVGELGWELHAPMADLPMVFDALMRAGDAFDIHLFGTYAMNSLRLEKAFRAMGSELTAEINMVEADMARFVGWNKETYTGKAATDSARQSGVKQKLVYLSVDADDTDCRGNEPVFYHGELVGVTTSGGYGHIVGKSLAFAYVASASAEPGTRLTVEILDGQCNAVVEAEPLWDPGAIRMRS</sequence>
<feature type="domain" description="Aminomethyltransferase C-terminal" evidence="4">
    <location>
        <begin position="720"/>
        <end position="798"/>
    </location>
</feature>
<dbReference type="SUPFAM" id="SSF51905">
    <property type="entry name" value="FAD/NAD(P)-binding domain"/>
    <property type="match status" value="1"/>
</dbReference>
<proteinExistence type="inferred from homology"/>
<dbReference type="Gene3D" id="2.40.30.110">
    <property type="entry name" value="Aminomethyltransferase beta-barrel domains"/>
    <property type="match status" value="1"/>
</dbReference>
<dbReference type="InterPro" id="IPR006222">
    <property type="entry name" value="GCVT_N"/>
</dbReference>
<evidence type="ECO:0000259" key="3">
    <source>
        <dbReference type="Pfam" id="PF01571"/>
    </source>
</evidence>
<keyword evidence="6" id="KW-0560">Oxidoreductase</keyword>